<dbReference type="Pfam" id="PF12685">
    <property type="entry name" value="SpoIIIAH"/>
    <property type="match status" value="1"/>
</dbReference>
<dbReference type="InterPro" id="IPR038503">
    <property type="entry name" value="SpoIIIAH_sf"/>
</dbReference>
<feature type="region of interest" description="Disordered" evidence="1">
    <location>
        <begin position="80"/>
        <end position="99"/>
    </location>
</feature>
<evidence type="ECO:0000313" key="3">
    <source>
        <dbReference type="Proteomes" id="UP000611762"/>
    </source>
</evidence>
<protein>
    <submittedName>
        <fullName evidence="2">SpoIIIAH-like family protein</fullName>
    </submittedName>
</protein>
<evidence type="ECO:0000256" key="1">
    <source>
        <dbReference type="SAM" id="MobiDB-lite"/>
    </source>
</evidence>
<organism evidence="2 3">
    <name type="scientific">Congzhengia minquanensis</name>
    <dbReference type="NCBI Taxonomy" id="2763657"/>
    <lineage>
        <taxon>Bacteria</taxon>
        <taxon>Bacillati</taxon>
        <taxon>Bacillota</taxon>
        <taxon>Clostridia</taxon>
        <taxon>Eubacteriales</taxon>
        <taxon>Oscillospiraceae</taxon>
        <taxon>Congzhengia</taxon>
    </lineage>
</organism>
<dbReference type="Gene3D" id="1.10.287.4300">
    <property type="entry name" value="Stage III sporulation protein AH-like"/>
    <property type="match status" value="1"/>
</dbReference>
<reference evidence="2" key="1">
    <citation type="submission" date="2020-08" db="EMBL/GenBank/DDBJ databases">
        <title>Genome public.</title>
        <authorList>
            <person name="Liu C."/>
            <person name="Sun Q."/>
        </authorList>
    </citation>
    <scope>NUCLEOTIDE SEQUENCE</scope>
    <source>
        <strain evidence="2">H8</strain>
    </source>
</reference>
<gene>
    <name evidence="2" type="ORF">H8698_02100</name>
</gene>
<dbReference type="EMBL" id="JACRSU010000001">
    <property type="protein sequence ID" value="MBC8539767.1"/>
    <property type="molecule type" value="Genomic_DNA"/>
</dbReference>
<keyword evidence="3" id="KW-1185">Reference proteome</keyword>
<feature type="region of interest" description="Disordered" evidence="1">
    <location>
        <begin position="1"/>
        <end position="23"/>
    </location>
</feature>
<dbReference type="RefSeq" id="WP_177680422.1">
    <property type="nucleotide sequence ID" value="NZ_JACRSU010000001.1"/>
</dbReference>
<dbReference type="Proteomes" id="UP000611762">
    <property type="component" value="Unassembled WGS sequence"/>
</dbReference>
<dbReference type="AlphaFoldDB" id="A0A926DL75"/>
<sequence>MKFFKPKKERTTRTNQRTANEKNKKNKMLVLRKRQVAAVSLILLIGIAGYLNMTIRKGEADPDVSVMYTEASKKLGEAKMVNSTETEENKKEDEGKNNNAAVGADYFTNAKMEREKKRSESIEMLTGVLNSSGADKESKDNAQKQIEQLSKFTESEVAAENMIKAKGYGDCVVFMGENVTSVAVQTNGLNEIDAAVITDLVANSGACRADQVKIVEIKPN</sequence>
<accession>A0A926DL75</accession>
<name>A0A926DL75_9FIRM</name>
<feature type="compositionally biased region" description="Basic and acidic residues" evidence="1">
    <location>
        <begin position="87"/>
        <end position="96"/>
    </location>
</feature>
<comment type="caution">
    <text evidence="2">The sequence shown here is derived from an EMBL/GenBank/DDBJ whole genome shotgun (WGS) entry which is preliminary data.</text>
</comment>
<evidence type="ECO:0000313" key="2">
    <source>
        <dbReference type="EMBL" id="MBC8539767.1"/>
    </source>
</evidence>
<proteinExistence type="predicted"/>
<feature type="compositionally biased region" description="Basic residues" evidence="1">
    <location>
        <begin position="1"/>
        <end position="10"/>
    </location>
</feature>
<dbReference type="InterPro" id="IPR024232">
    <property type="entry name" value="SpoIIIAH"/>
</dbReference>